<comment type="caution">
    <text evidence="5">The sequence shown here is derived from an EMBL/GenBank/DDBJ whole genome shotgun (WGS) entry which is preliminary data.</text>
</comment>
<evidence type="ECO:0000313" key="6">
    <source>
        <dbReference type="Proteomes" id="UP001260188"/>
    </source>
</evidence>
<dbReference type="RefSeq" id="WP_064956301.1">
    <property type="nucleotide sequence ID" value="NZ_JAVIZA010000001.1"/>
</dbReference>
<keyword evidence="5" id="KW-0808">Transferase</keyword>
<keyword evidence="5" id="KW-0032">Aminotransferase</keyword>
<dbReference type="InterPro" id="IPR015424">
    <property type="entry name" value="PyrdxlP-dep_Trfase"/>
</dbReference>
<evidence type="ECO:0000256" key="4">
    <source>
        <dbReference type="SAM" id="MobiDB-lite"/>
    </source>
</evidence>
<dbReference type="InterPro" id="IPR015421">
    <property type="entry name" value="PyrdxlP-dep_Trfase_major"/>
</dbReference>
<dbReference type="EC" id="2.6.1.13" evidence="5"/>
<dbReference type="SUPFAM" id="SSF53383">
    <property type="entry name" value="PLP-dependent transferases"/>
    <property type="match status" value="1"/>
</dbReference>
<dbReference type="EMBL" id="JAVIZA010000001">
    <property type="protein sequence ID" value="MDR6168460.1"/>
    <property type="molecule type" value="Genomic_DNA"/>
</dbReference>
<dbReference type="Gene3D" id="3.40.640.10">
    <property type="entry name" value="Type I PLP-dependent aspartate aminotransferase-like (Major domain)"/>
    <property type="match status" value="2"/>
</dbReference>
<dbReference type="PIRSF" id="PIRSF000521">
    <property type="entry name" value="Transaminase_4ab_Lys_Orn"/>
    <property type="match status" value="1"/>
</dbReference>
<accession>A0ABU1I3K2</accession>
<evidence type="ECO:0000313" key="5">
    <source>
        <dbReference type="EMBL" id="MDR6168460.1"/>
    </source>
</evidence>
<dbReference type="InterPro" id="IPR005814">
    <property type="entry name" value="Aminotrans_3"/>
</dbReference>
<comment type="similarity">
    <text evidence="3">Belongs to the class-III pyridoxal-phosphate-dependent aminotransferase family.</text>
</comment>
<feature type="region of interest" description="Disordered" evidence="4">
    <location>
        <begin position="1"/>
        <end position="21"/>
    </location>
</feature>
<dbReference type="Gene3D" id="3.90.1150.10">
    <property type="entry name" value="Aspartate Aminotransferase, domain 1"/>
    <property type="match status" value="2"/>
</dbReference>
<organism evidence="5 6">
    <name type="scientific">Microbacterium paludicola</name>
    <dbReference type="NCBI Taxonomy" id="300019"/>
    <lineage>
        <taxon>Bacteria</taxon>
        <taxon>Bacillati</taxon>
        <taxon>Actinomycetota</taxon>
        <taxon>Actinomycetes</taxon>
        <taxon>Micrococcales</taxon>
        <taxon>Microbacteriaceae</taxon>
        <taxon>Microbacterium</taxon>
    </lineage>
</organism>
<reference evidence="5 6" key="1">
    <citation type="submission" date="2023-08" db="EMBL/GenBank/DDBJ databases">
        <title>Functional and genomic diversity of the sorghum phyllosphere microbiome.</title>
        <authorList>
            <person name="Shade A."/>
        </authorList>
    </citation>
    <scope>NUCLEOTIDE SEQUENCE [LARGE SCALE GENOMIC DNA]</scope>
    <source>
        <strain evidence="5 6">SORGH_AS_0919</strain>
    </source>
</reference>
<keyword evidence="6" id="KW-1185">Reference proteome</keyword>
<sequence length="374" mass="37184">MTIADPPAAPDANESGSSTRALAGPAPLLPVMAATAEGAWVTDVEGRRYLDLTADPALAFGHRHPALLAVATEQLGRLTATSAVVADDRADGFADALAALLGAEAVLPVGTGDDALQVAVDVVLGAGERTTVVVAAGSHPELVASGAVAVPFGEVDALVAALDAAVAAVVLEPVQARAGVVGAPEGYLEAVRQATADRGIALILDETRSGLGRLGDTVALAGGGMAPDLRMLGPALGGAIVPIAAVVGSRALLGGVVAPASVSSLASAIAHRVVEMLEAGELQNRARALAEHLAGRVEALVGAGAVAVRTAGVWAGVDVDPAVVTAPEVARRLVARGVLVDVVGESTIVLAPPLIIRATELDWAIEQLRVVLAA</sequence>
<dbReference type="InterPro" id="IPR015422">
    <property type="entry name" value="PyrdxlP-dep_Trfase_small"/>
</dbReference>
<evidence type="ECO:0000256" key="1">
    <source>
        <dbReference type="ARBA" id="ARBA00001933"/>
    </source>
</evidence>
<dbReference type="Pfam" id="PF00202">
    <property type="entry name" value="Aminotran_3"/>
    <property type="match status" value="2"/>
</dbReference>
<dbReference type="GO" id="GO:0004587">
    <property type="term" value="F:ornithine aminotransferase activity"/>
    <property type="evidence" value="ECO:0007669"/>
    <property type="project" value="UniProtKB-EC"/>
</dbReference>
<dbReference type="Proteomes" id="UP001260188">
    <property type="component" value="Unassembled WGS sequence"/>
</dbReference>
<gene>
    <name evidence="5" type="ORF">QE367_002664</name>
</gene>
<keyword evidence="2 3" id="KW-0663">Pyridoxal phosphate</keyword>
<evidence type="ECO:0000256" key="3">
    <source>
        <dbReference type="RuleBase" id="RU003560"/>
    </source>
</evidence>
<evidence type="ECO:0000256" key="2">
    <source>
        <dbReference type="ARBA" id="ARBA00022898"/>
    </source>
</evidence>
<name>A0ABU1I3K2_9MICO</name>
<dbReference type="PANTHER" id="PTHR11986:SF18">
    <property type="entry name" value="ORNITHINE AMINOTRANSFERASE, MITOCHONDRIAL"/>
    <property type="match status" value="1"/>
</dbReference>
<dbReference type="InterPro" id="IPR050103">
    <property type="entry name" value="Class-III_PLP-dep_AT"/>
</dbReference>
<comment type="cofactor">
    <cofactor evidence="1">
        <name>pyridoxal 5'-phosphate</name>
        <dbReference type="ChEBI" id="CHEBI:597326"/>
    </cofactor>
</comment>
<protein>
    <submittedName>
        <fullName evidence="5">Ornithine--oxo-acid transaminase</fullName>
        <ecNumber evidence="5">2.6.1.13</ecNumber>
    </submittedName>
</protein>
<dbReference type="PANTHER" id="PTHR11986">
    <property type="entry name" value="AMINOTRANSFERASE CLASS III"/>
    <property type="match status" value="1"/>
</dbReference>
<proteinExistence type="inferred from homology"/>